<protein>
    <submittedName>
        <fullName evidence="1">Uncharacterized protein</fullName>
    </submittedName>
</protein>
<sequence>MLEFFGPLIVVVVDEGLTPHFEIPWHPIAHTSLGALPHAVVCRLTLRKSHPSILPFRR</sequence>
<gene>
    <name evidence="1" type="ORF">AVDCRST_MAG26-3154</name>
</gene>
<dbReference type="EMBL" id="CADCTK010000730">
    <property type="protein sequence ID" value="CAA9277620.1"/>
    <property type="molecule type" value="Genomic_DNA"/>
</dbReference>
<accession>A0A6J4JGS2</accession>
<evidence type="ECO:0000313" key="1">
    <source>
        <dbReference type="EMBL" id="CAA9277620.1"/>
    </source>
</evidence>
<proteinExistence type="predicted"/>
<name>A0A6J4JGS2_9CHLR</name>
<organism evidence="1">
    <name type="scientific">uncultured Chloroflexia bacterium</name>
    <dbReference type="NCBI Taxonomy" id="1672391"/>
    <lineage>
        <taxon>Bacteria</taxon>
        <taxon>Bacillati</taxon>
        <taxon>Chloroflexota</taxon>
        <taxon>Chloroflexia</taxon>
        <taxon>environmental samples</taxon>
    </lineage>
</organism>
<reference evidence="1" key="1">
    <citation type="submission" date="2020-02" db="EMBL/GenBank/DDBJ databases">
        <authorList>
            <person name="Meier V. D."/>
        </authorList>
    </citation>
    <scope>NUCLEOTIDE SEQUENCE</scope>
    <source>
        <strain evidence="1">AVDCRST_MAG26</strain>
    </source>
</reference>
<dbReference type="AlphaFoldDB" id="A0A6J4JGS2"/>